<dbReference type="NCBIfam" id="TIGR00093">
    <property type="entry name" value="pseudouridine synthase"/>
    <property type="match status" value="1"/>
</dbReference>
<evidence type="ECO:0000313" key="11">
    <source>
        <dbReference type="Proteomes" id="UP001157353"/>
    </source>
</evidence>
<dbReference type="InterPro" id="IPR020103">
    <property type="entry name" value="PsdUridine_synth_cat_dom_sf"/>
</dbReference>
<evidence type="ECO:0000256" key="4">
    <source>
        <dbReference type="ARBA" id="ARBA00036944"/>
    </source>
</evidence>
<reference evidence="11" key="1">
    <citation type="journal article" date="2019" name="Int. J. Syst. Evol. Microbiol.">
        <title>The Global Catalogue of Microorganisms (GCM) 10K type strain sequencing project: providing services to taxonomists for standard genome sequencing and annotation.</title>
        <authorList>
            <consortium name="The Broad Institute Genomics Platform"/>
            <consortium name="The Broad Institute Genome Sequencing Center for Infectious Disease"/>
            <person name="Wu L."/>
            <person name="Ma J."/>
        </authorList>
    </citation>
    <scope>NUCLEOTIDE SEQUENCE [LARGE SCALE GENOMIC DNA]</scope>
    <source>
        <strain evidence="11">NBRC 103166</strain>
    </source>
</reference>
<gene>
    <name evidence="10" type="ORF">GCM10007916_02080</name>
</gene>
<dbReference type="Pfam" id="PF00849">
    <property type="entry name" value="PseudoU_synth_2"/>
    <property type="match status" value="1"/>
</dbReference>
<evidence type="ECO:0000256" key="8">
    <source>
        <dbReference type="SAM" id="MobiDB-lite"/>
    </source>
</evidence>
<evidence type="ECO:0000256" key="5">
    <source>
        <dbReference type="ARBA" id="ARBA00037383"/>
    </source>
</evidence>
<dbReference type="InterPro" id="IPR018496">
    <property type="entry name" value="PsdUridine_synth_RsuA/RluB_CS"/>
</dbReference>
<evidence type="ECO:0000256" key="3">
    <source>
        <dbReference type="ARBA" id="ARBA00023235"/>
    </source>
</evidence>
<dbReference type="NCBIfam" id="NF007976">
    <property type="entry name" value="PRK10700.1"/>
    <property type="match status" value="1"/>
</dbReference>
<dbReference type="PANTHER" id="PTHR47683">
    <property type="entry name" value="PSEUDOURIDINE SYNTHASE FAMILY PROTEIN-RELATED"/>
    <property type="match status" value="1"/>
</dbReference>
<dbReference type="SUPFAM" id="SSF55174">
    <property type="entry name" value="Alpha-L RNA-binding motif"/>
    <property type="match status" value="1"/>
</dbReference>
<proteinExistence type="inferred from homology"/>
<dbReference type="InterPro" id="IPR036986">
    <property type="entry name" value="S4_RNA-bd_sf"/>
</dbReference>
<dbReference type="Gene3D" id="3.10.290.10">
    <property type="entry name" value="RNA-binding S4 domain"/>
    <property type="match status" value="1"/>
</dbReference>
<comment type="similarity">
    <text evidence="1 7">Belongs to the pseudouridine synthase RsuA family.</text>
</comment>
<sequence>MSEKLQKVLARSGMGSRRKMETVIAEGRVSVDGKVVGLGERVTPNQILRMDGHTVKYVTEESTVCRVLAYNKPEGEVCTRSDEAGRNTVFERLPRLNGSRWISIGRLDINTSGLLLFTTDGEFANRMMHPSREVEREYAVRIFGEVDDAMLNRLRMGVKLDDGEAKFLSIKESGKEAGGEGINRWYHVVLTEGRTREVRRLWESQGVQVSRLMRVRYGQLHLDKQLPQGGWVELGLKEVNHFRKLVDMPKETESKVRVDEKKEKNTQARIRRAVKKHSEYRKATTSTARRRTATTARKRTRD</sequence>
<dbReference type="InterPro" id="IPR006145">
    <property type="entry name" value="PsdUridine_synth_RsuA/RluA"/>
</dbReference>
<evidence type="ECO:0000256" key="6">
    <source>
        <dbReference type="PROSITE-ProRule" id="PRU00182"/>
    </source>
</evidence>
<dbReference type="Pfam" id="PF01479">
    <property type="entry name" value="S4"/>
    <property type="match status" value="1"/>
</dbReference>
<dbReference type="PANTHER" id="PTHR47683:SF3">
    <property type="entry name" value="RIBOSOMAL LARGE SUBUNIT PSEUDOURIDINE SYNTHASE B"/>
    <property type="match status" value="1"/>
</dbReference>
<dbReference type="SUPFAM" id="SSF55120">
    <property type="entry name" value="Pseudouridine synthase"/>
    <property type="match status" value="1"/>
</dbReference>
<dbReference type="Gene3D" id="3.30.2350.10">
    <property type="entry name" value="Pseudouridine synthase"/>
    <property type="match status" value="1"/>
</dbReference>
<dbReference type="PROSITE" id="PS01149">
    <property type="entry name" value="PSI_RSU"/>
    <property type="match status" value="1"/>
</dbReference>
<name>A0ABQ6DVK0_9GAMM</name>
<dbReference type="InterPro" id="IPR000748">
    <property type="entry name" value="PsdUridine_synth_RsuA/RluB/E/F"/>
</dbReference>
<accession>A0ABQ6DVK0</accession>
<feature type="domain" description="RNA-binding S4" evidence="9">
    <location>
        <begin position="3"/>
        <end position="64"/>
    </location>
</feature>
<dbReference type="InterPro" id="IPR002942">
    <property type="entry name" value="S4_RNA-bd"/>
</dbReference>
<evidence type="ECO:0000313" key="10">
    <source>
        <dbReference type="EMBL" id="GLS89141.1"/>
    </source>
</evidence>
<evidence type="ECO:0000256" key="1">
    <source>
        <dbReference type="ARBA" id="ARBA00008348"/>
    </source>
</evidence>
<keyword evidence="2 6" id="KW-0694">RNA-binding</keyword>
<dbReference type="CDD" id="cd00165">
    <property type="entry name" value="S4"/>
    <property type="match status" value="1"/>
</dbReference>
<comment type="catalytic activity">
    <reaction evidence="4">
        <text>uridine(2605) in 23S rRNA = pseudouridine(2605) in 23S rRNA</text>
        <dbReference type="Rhea" id="RHEA:42520"/>
        <dbReference type="Rhea" id="RHEA-COMP:10095"/>
        <dbReference type="Rhea" id="RHEA-COMP:10096"/>
        <dbReference type="ChEBI" id="CHEBI:65314"/>
        <dbReference type="ChEBI" id="CHEBI:65315"/>
        <dbReference type="EC" id="5.4.99.22"/>
    </reaction>
</comment>
<dbReference type="SMART" id="SM00363">
    <property type="entry name" value="S4"/>
    <property type="match status" value="1"/>
</dbReference>
<dbReference type="EMBL" id="BSPQ01000001">
    <property type="protein sequence ID" value="GLS89141.1"/>
    <property type="molecule type" value="Genomic_DNA"/>
</dbReference>
<dbReference type="RefSeq" id="WP_284202256.1">
    <property type="nucleotide sequence ID" value="NZ_BSPQ01000001.1"/>
</dbReference>
<dbReference type="Proteomes" id="UP001157353">
    <property type="component" value="Unassembled WGS sequence"/>
</dbReference>
<protein>
    <recommendedName>
        <fullName evidence="7">Pseudouridine synthase</fullName>
        <ecNumber evidence="7">5.4.99.-</ecNumber>
    </recommendedName>
</protein>
<keyword evidence="11" id="KW-1185">Reference proteome</keyword>
<dbReference type="PROSITE" id="PS50889">
    <property type="entry name" value="S4"/>
    <property type="match status" value="1"/>
</dbReference>
<evidence type="ECO:0000256" key="2">
    <source>
        <dbReference type="ARBA" id="ARBA00022884"/>
    </source>
</evidence>
<keyword evidence="3 7" id="KW-0413">Isomerase</keyword>
<dbReference type="EC" id="5.4.99.-" evidence="7"/>
<feature type="region of interest" description="Disordered" evidence="8">
    <location>
        <begin position="259"/>
        <end position="302"/>
    </location>
</feature>
<dbReference type="CDD" id="cd02556">
    <property type="entry name" value="PseudoU_synth_RluB"/>
    <property type="match status" value="1"/>
</dbReference>
<comment type="function">
    <text evidence="5">Responsible for synthesis of pseudouridine from uracil-2605 in 23S ribosomal RNA.</text>
</comment>
<evidence type="ECO:0000256" key="7">
    <source>
        <dbReference type="RuleBase" id="RU003887"/>
    </source>
</evidence>
<comment type="caution">
    <text evidence="10">The sequence shown here is derived from an EMBL/GenBank/DDBJ whole genome shotgun (WGS) entry which is preliminary data.</text>
</comment>
<feature type="compositionally biased region" description="Basic residues" evidence="8">
    <location>
        <begin position="288"/>
        <end position="302"/>
    </location>
</feature>
<organism evidence="10 11">
    <name type="scientific">Psychromonas marina</name>
    <dbReference type="NCBI Taxonomy" id="88364"/>
    <lineage>
        <taxon>Bacteria</taxon>
        <taxon>Pseudomonadati</taxon>
        <taxon>Pseudomonadota</taxon>
        <taxon>Gammaproteobacteria</taxon>
        <taxon>Alteromonadales</taxon>
        <taxon>Psychromonadaceae</taxon>
        <taxon>Psychromonas</taxon>
    </lineage>
</organism>
<dbReference type="InterPro" id="IPR050343">
    <property type="entry name" value="RsuA_PseudoU_synthase"/>
</dbReference>
<evidence type="ECO:0000259" key="9">
    <source>
        <dbReference type="SMART" id="SM00363"/>
    </source>
</evidence>